<accession>F2DVD5</accession>
<dbReference type="EMBL" id="AK373908">
    <property type="protein sequence ID" value="BAK05105.1"/>
    <property type="molecule type" value="mRNA"/>
</dbReference>
<dbReference type="EMBL" id="AK367853">
    <property type="protein sequence ID" value="BAJ99056.1"/>
    <property type="molecule type" value="mRNA"/>
</dbReference>
<evidence type="ECO:0000313" key="1">
    <source>
        <dbReference type="EMBL" id="BAJ99056.1"/>
    </source>
</evidence>
<name>F2DVD5_HORVV</name>
<protein>
    <submittedName>
        <fullName evidence="1">Predicted protein</fullName>
    </submittedName>
</protein>
<organism evidence="1">
    <name type="scientific">Hordeum vulgare subsp. vulgare</name>
    <name type="common">Domesticated barley</name>
    <dbReference type="NCBI Taxonomy" id="112509"/>
    <lineage>
        <taxon>Eukaryota</taxon>
        <taxon>Viridiplantae</taxon>
        <taxon>Streptophyta</taxon>
        <taxon>Embryophyta</taxon>
        <taxon>Tracheophyta</taxon>
        <taxon>Spermatophyta</taxon>
        <taxon>Magnoliopsida</taxon>
        <taxon>Liliopsida</taxon>
        <taxon>Poales</taxon>
        <taxon>Poaceae</taxon>
        <taxon>BOP clade</taxon>
        <taxon>Pooideae</taxon>
        <taxon>Triticodae</taxon>
        <taxon>Triticeae</taxon>
        <taxon>Hordeinae</taxon>
        <taxon>Hordeum</taxon>
    </lineage>
</organism>
<evidence type="ECO:0000313" key="2">
    <source>
        <dbReference type="EMBL" id="BAK05105.1"/>
    </source>
</evidence>
<proteinExistence type="evidence at transcript level"/>
<dbReference type="AlphaFoldDB" id="F2DVD5"/>
<reference evidence="1" key="1">
    <citation type="journal article" date="2011" name="Plant Physiol.">
        <title>Comprehensive sequence analysis of 24,783 barley full-length cDNAs derived from 12 clone libraries.</title>
        <authorList>
            <person name="Matsumoto T."/>
            <person name="Tanaka T."/>
            <person name="Sakai H."/>
            <person name="Amano N."/>
            <person name="Kanamori H."/>
            <person name="Kurita K."/>
            <person name="Kikuta A."/>
            <person name="Kamiya K."/>
            <person name="Yamamoto M."/>
            <person name="Ikawa H."/>
            <person name="Fujii N."/>
            <person name="Hori K."/>
            <person name="Itoh T."/>
            <person name="Sato K."/>
        </authorList>
    </citation>
    <scope>NUCLEOTIDE SEQUENCE</scope>
    <source>
        <tissue evidence="2">Flower</tissue>
    </source>
</reference>
<sequence length="45" mass="5071">MAGVPYWSEKEDEKKEGLGMSGYWVAAAFKYLPHGTSLYSRGKMI</sequence>